<comment type="subcellular location">
    <subcellularLocation>
        <location evidence="1">Cell membrane</location>
        <topology evidence="1">Single-pass membrane protein</topology>
    </subcellularLocation>
</comment>
<evidence type="ECO:0000313" key="10">
    <source>
        <dbReference type="Proteomes" id="UP000309676"/>
    </source>
</evidence>
<dbReference type="RefSeq" id="WP_138192446.1">
    <property type="nucleotide sequence ID" value="NZ_VCIW01000002.1"/>
</dbReference>
<dbReference type="OrthoDB" id="9815286at2"/>
<evidence type="ECO:0000256" key="3">
    <source>
        <dbReference type="ARBA" id="ARBA00022692"/>
    </source>
</evidence>
<keyword evidence="5 7" id="KW-0472">Membrane</keyword>
<dbReference type="GO" id="GO:0005886">
    <property type="term" value="C:plasma membrane"/>
    <property type="evidence" value="ECO:0007669"/>
    <property type="project" value="UniProtKB-SubCell"/>
</dbReference>
<organism evidence="9 10">
    <name type="scientific">Paenibacillus antri</name>
    <dbReference type="NCBI Taxonomy" id="2582848"/>
    <lineage>
        <taxon>Bacteria</taxon>
        <taxon>Bacillati</taxon>
        <taxon>Bacillota</taxon>
        <taxon>Bacilli</taxon>
        <taxon>Bacillales</taxon>
        <taxon>Paenibacillaceae</taxon>
        <taxon>Paenibacillus</taxon>
    </lineage>
</organism>
<evidence type="ECO:0000256" key="6">
    <source>
        <dbReference type="SAM" id="MobiDB-lite"/>
    </source>
</evidence>
<reference evidence="9 10" key="1">
    <citation type="submission" date="2019-05" db="EMBL/GenBank/DDBJ databases">
        <authorList>
            <person name="Narsing Rao M.P."/>
            <person name="Li W.J."/>
        </authorList>
    </citation>
    <scope>NUCLEOTIDE SEQUENCE [LARGE SCALE GENOMIC DNA]</scope>
    <source>
        <strain evidence="9 10">SYSU_K30003</strain>
    </source>
</reference>
<evidence type="ECO:0000256" key="7">
    <source>
        <dbReference type="SAM" id="Phobius"/>
    </source>
</evidence>
<dbReference type="AlphaFoldDB" id="A0A5R9GGJ8"/>
<feature type="transmembrane region" description="Helical" evidence="7">
    <location>
        <begin position="33"/>
        <end position="56"/>
    </location>
</feature>
<protein>
    <submittedName>
        <fullName evidence="9">PspC domain-containing protein</fullName>
    </submittedName>
</protein>
<keyword evidence="2" id="KW-1003">Cell membrane</keyword>
<dbReference type="PANTHER" id="PTHR33885:SF3">
    <property type="entry name" value="PHAGE SHOCK PROTEIN C"/>
    <property type="match status" value="1"/>
</dbReference>
<dbReference type="PANTHER" id="PTHR33885">
    <property type="entry name" value="PHAGE SHOCK PROTEIN C"/>
    <property type="match status" value="1"/>
</dbReference>
<keyword evidence="4 7" id="KW-1133">Transmembrane helix</keyword>
<dbReference type="Pfam" id="PF04024">
    <property type="entry name" value="PspC"/>
    <property type="match status" value="1"/>
</dbReference>
<dbReference type="EMBL" id="VCIW01000002">
    <property type="protein sequence ID" value="TLS53290.1"/>
    <property type="molecule type" value="Genomic_DNA"/>
</dbReference>
<evidence type="ECO:0000256" key="1">
    <source>
        <dbReference type="ARBA" id="ARBA00004162"/>
    </source>
</evidence>
<sequence>MRRVYRSSRDKKLFGVCGGLAEATGIDATIIRIVLVITAVFSGGAPIPIYIIAAMVMPKDPTYGPHFGGHDSHLGGYGSHFGGSGSYGASSWNDAPKQQPWGTPPPPPHQPPHYGTTSQGYYPPNEPAKAPSIDDLMEDIEKKAMAKEIEQLKAKLAKLENEPKGDD</sequence>
<gene>
    <name evidence="9" type="ORF">FE782_03165</name>
</gene>
<feature type="domain" description="Phage shock protein PspC N-terminal" evidence="8">
    <location>
        <begin position="2"/>
        <end position="59"/>
    </location>
</feature>
<name>A0A5R9GGJ8_9BACL</name>
<accession>A0A5R9GGJ8</accession>
<feature type="compositionally biased region" description="Low complexity" evidence="6">
    <location>
        <begin position="88"/>
        <end position="101"/>
    </location>
</feature>
<dbReference type="InterPro" id="IPR007168">
    <property type="entry name" value="Phageshock_PspC_N"/>
</dbReference>
<feature type="region of interest" description="Disordered" evidence="6">
    <location>
        <begin position="88"/>
        <end position="135"/>
    </location>
</feature>
<feature type="compositionally biased region" description="Pro residues" evidence="6">
    <location>
        <begin position="102"/>
        <end position="111"/>
    </location>
</feature>
<dbReference type="Proteomes" id="UP000309676">
    <property type="component" value="Unassembled WGS sequence"/>
</dbReference>
<evidence type="ECO:0000256" key="5">
    <source>
        <dbReference type="ARBA" id="ARBA00023136"/>
    </source>
</evidence>
<evidence type="ECO:0000256" key="2">
    <source>
        <dbReference type="ARBA" id="ARBA00022475"/>
    </source>
</evidence>
<keyword evidence="3 7" id="KW-0812">Transmembrane</keyword>
<keyword evidence="10" id="KW-1185">Reference proteome</keyword>
<proteinExistence type="predicted"/>
<evidence type="ECO:0000259" key="8">
    <source>
        <dbReference type="Pfam" id="PF04024"/>
    </source>
</evidence>
<dbReference type="InterPro" id="IPR052027">
    <property type="entry name" value="PspC"/>
</dbReference>
<comment type="caution">
    <text evidence="9">The sequence shown here is derived from an EMBL/GenBank/DDBJ whole genome shotgun (WGS) entry which is preliminary data.</text>
</comment>
<evidence type="ECO:0000313" key="9">
    <source>
        <dbReference type="EMBL" id="TLS53290.1"/>
    </source>
</evidence>
<evidence type="ECO:0000256" key="4">
    <source>
        <dbReference type="ARBA" id="ARBA00022989"/>
    </source>
</evidence>